<dbReference type="Gene3D" id="1.10.10.10">
    <property type="entry name" value="Winged helix-like DNA-binding domain superfamily/Winged helix DNA-binding domain"/>
    <property type="match status" value="1"/>
</dbReference>
<dbReference type="SUPFAM" id="SSF53850">
    <property type="entry name" value="Periplasmic binding protein-like II"/>
    <property type="match status" value="1"/>
</dbReference>
<gene>
    <name evidence="6" type="ORF">TSA66_23805</name>
</gene>
<evidence type="ECO:0000256" key="2">
    <source>
        <dbReference type="ARBA" id="ARBA00023015"/>
    </source>
</evidence>
<dbReference type="SUPFAM" id="SSF46785">
    <property type="entry name" value="Winged helix' DNA-binding domain"/>
    <property type="match status" value="1"/>
</dbReference>
<comment type="caution">
    <text evidence="6">The sequence shown here is derived from an EMBL/GenBank/DDBJ whole genome shotgun (WGS) entry which is preliminary data.</text>
</comment>
<keyword evidence="3" id="KW-0238">DNA-binding</keyword>
<reference evidence="6 7" key="1">
    <citation type="submission" date="2014-12" db="EMBL/GenBank/DDBJ databases">
        <title>Denitrispirillum autotrophicum gen. nov., sp. nov., Denitrifying, Facultatively Autotrophic Bacteria Isolated from Rice Paddy Soil.</title>
        <authorList>
            <person name="Ishii S."/>
            <person name="Ashida N."/>
            <person name="Ohno H."/>
            <person name="Otsuka S."/>
            <person name="Yokota A."/>
            <person name="Senoo K."/>
        </authorList>
    </citation>
    <scope>NUCLEOTIDE SEQUENCE [LARGE SCALE GENOMIC DNA]</scope>
    <source>
        <strain evidence="6 7">TSA66</strain>
    </source>
</reference>
<dbReference type="Pfam" id="PF03466">
    <property type="entry name" value="LysR_substrate"/>
    <property type="match status" value="1"/>
</dbReference>
<dbReference type="CDD" id="cd08419">
    <property type="entry name" value="PBP2_CbbR_RubisCO_like"/>
    <property type="match status" value="1"/>
</dbReference>
<dbReference type="PANTHER" id="PTHR30126">
    <property type="entry name" value="HTH-TYPE TRANSCRIPTIONAL REGULATOR"/>
    <property type="match status" value="1"/>
</dbReference>
<dbReference type="Gene3D" id="3.40.190.290">
    <property type="match status" value="1"/>
</dbReference>
<dbReference type="STRING" id="709839.TSA66_23805"/>
<sequence>MRRYTLRQLDIFLTLAREQSVSRAAEKLHVTQPAVSMQLRLLEEAVGVPLFEQVGRQIRLTDAGEDFRRYAGAAMAQFKELDDAMAQRVGMKQGRIELAVVSTAKYFVPMLLVKFRKRFPGIDIALHVHNRDIITGMLARNEVDLVVMGRAPASLECCATAFATNPLGVVSAPEHPLSRRRRAPLSILADQEFVVREKGSGTRHSMEGLFKEHGIEPPVVMEMPSNETIKQAVMAGMGLGFLSLRTVRHELAAGHLTLLDLEGLPLMRHWHVTHLQSKRLSPAAQAFKTFLIEEAGPLVNLWA</sequence>
<evidence type="ECO:0000259" key="5">
    <source>
        <dbReference type="PROSITE" id="PS50931"/>
    </source>
</evidence>
<dbReference type="InterPro" id="IPR000847">
    <property type="entry name" value="LysR_HTH_N"/>
</dbReference>
<evidence type="ECO:0000256" key="3">
    <source>
        <dbReference type="ARBA" id="ARBA00023125"/>
    </source>
</evidence>
<dbReference type="PROSITE" id="PS50931">
    <property type="entry name" value="HTH_LYSR"/>
    <property type="match status" value="1"/>
</dbReference>
<dbReference type="OrthoDB" id="9785745at2"/>
<evidence type="ECO:0000256" key="4">
    <source>
        <dbReference type="ARBA" id="ARBA00023163"/>
    </source>
</evidence>
<keyword evidence="4" id="KW-0804">Transcription</keyword>
<evidence type="ECO:0000313" key="7">
    <source>
        <dbReference type="Proteomes" id="UP000031572"/>
    </source>
</evidence>
<dbReference type="EMBL" id="JWJG01000028">
    <property type="protein sequence ID" value="KIF83177.1"/>
    <property type="molecule type" value="Genomic_DNA"/>
</dbReference>
<dbReference type="Proteomes" id="UP000031572">
    <property type="component" value="Unassembled WGS sequence"/>
</dbReference>
<keyword evidence="2" id="KW-0805">Transcription regulation</keyword>
<protein>
    <submittedName>
        <fullName evidence="6">LysR family transcriptional regulator</fullName>
    </submittedName>
</protein>
<organism evidence="6 7">
    <name type="scientific">Noviherbaspirillum autotrophicum</name>
    <dbReference type="NCBI Taxonomy" id="709839"/>
    <lineage>
        <taxon>Bacteria</taxon>
        <taxon>Pseudomonadati</taxon>
        <taxon>Pseudomonadota</taxon>
        <taxon>Betaproteobacteria</taxon>
        <taxon>Burkholderiales</taxon>
        <taxon>Oxalobacteraceae</taxon>
        <taxon>Noviherbaspirillum</taxon>
    </lineage>
</organism>
<dbReference type="RefSeq" id="WP_040041803.1">
    <property type="nucleotide sequence ID" value="NZ_JWJG01000028.1"/>
</dbReference>
<dbReference type="GO" id="GO:0000976">
    <property type="term" value="F:transcription cis-regulatory region binding"/>
    <property type="evidence" value="ECO:0007669"/>
    <property type="project" value="TreeGrafter"/>
</dbReference>
<dbReference type="PANTHER" id="PTHR30126:SF5">
    <property type="entry name" value="HTH-TYPE TRANSCRIPTIONAL ACTIVATOR CMPR"/>
    <property type="match status" value="1"/>
</dbReference>
<name>A0A0C1YRB0_9BURK</name>
<dbReference type="AlphaFoldDB" id="A0A0C1YRB0"/>
<dbReference type="InterPro" id="IPR036390">
    <property type="entry name" value="WH_DNA-bd_sf"/>
</dbReference>
<proteinExistence type="inferred from homology"/>
<accession>A0A0C1YRB0</accession>
<comment type="similarity">
    <text evidence="1">Belongs to the LysR transcriptional regulatory family.</text>
</comment>
<keyword evidence="7" id="KW-1185">Reference proteome</keyword>
<feature type="domain" description="HTH lysR-type" evidence="5">
    <location>
        <begin position="4"/>
        <end position="61"/>
    </location>
</feature>
<dbReference type="Pfam" id="PF00126">
    <property type="entry name" value="HTH_1"/>
    <property type="match status" value="1"/>
</dbReference>
<dbReference type="InterPro" id="IPR005119">
    <property type="entry name" value="LysR_subst-bd"/>
</dbReference>
<dbReference type="GO" id="GO:0003700">
    <property type="term" value="F:DNA-binding transcription factor activity"/>
    <property type="evidence" value="ECO:0007669"/>
    <property type="project" value="InterPro"/>
</dbReference>
<dbReference type="PRINTS" id="PR00039">
    <property type="entry name" value="HTHLYSR"/>
</dbReference>
<evidence type="ECO:0000313" key="6">
    <source>
        <dbReference type="EMBL" id="KIF83177.1"/>
    </source>
</evidence>
<evidence type="ECO:0000256" key="1">
    <source>
        <dbReference type="ARBA" id="ARBA00009437"/>
    </source>
</evidence>
<dbReference type="FunFam" id="1.10.10.10:FF:000001">
    <property type="entry name" value="LysR family transcriptional regulator"/>
    <property type="match status" value="1"/>
</dbReference>
<dbReference type="InterPro" id="IPR036388">
    <property type="entry name" value="WH-like_DNA-bd_sf"/>
</dbReference>